<keyword evidence="1" id="KW-0812">Transmembrane</keyword>
<dbReference type="AlphaFoldDB" id="A0AAW2YHS2"/>
<protein>
    <submittedName>
        <fullName evidence="2">DLL1</fullName>
    </submittedName>
</protein>
<proteinExistence type="predicted"/>
<evidence type="ECO:0000313" key="2">
    <source>
        <dbReference type="EMBL" id="KAL0476249.1"/>
    </source>
</evidence>
<feature type="transmembrane region" description="Helical" evidence="1">
    <location>
        <begin position="221"/>
        <end position="245"/>
    </location>
</feature>
<sequence>MGNSFAATTLLNRTVVKSTKTGSGLNNQNYADVSFDPSTTGNGQWLEVWQYGTINYIMTSLEVNGVSSSINLVYSSNRTAYAVTKQTCNFYNNNTNYRLQVRAIAPTIGTTWVMRGELFTLPDLNSVCSTSLTVYNFNYNNYYSQQFTVAVSTSNAIYTAVNTTVQPATPGSNGALSVLATINRMVMLCQAGTCNFIAPIIVTNSPLLDLLNDLKANPVPIIVVCAVLAGVAVLGGAITALTVLIRSRRKKVKPDSDYEKTHIEKV</sequence>
<keyword evidence="3" id="KW-1185">Reference proteome</keyword>
<evidence type="ECO:0000256" key="1">
    <source>
        <dbReference type="SAM" id="Phobius"/>
    </source>
</evidence>
<accession>A0AAW2YHS2</accession>
<dbReference type="Proteomes" id="UP001431209">
    <property type="component" value="Unassembled WGS sequence"/>
</dbReference>
<evidence type="ECO:0000313" key="3">
    <source>
        <dbReference type="Proteomes" id="UP001431209"/>
    </source>
</evidence>
<dbReference type="EMBL" id="JAOPGA020000001">
    <property type="protein sequence ID" value="KAL0476249.1"/>
    <property type="molecule type" value="Genomic_DNA"/>
</dbReference>
<keyword evidence="1" id="KW-0472">Membrane</keyword>
<comment type="caution">
    <text evidence="2">The sequence shown here is derived from an EMBL/GenBank/DDBJ whole genome shotgun (WGS) entry which is preliminary data.</text>
</comment>
<gene>
    <name evidence="2" type="ORF">AKO1_004224</name>
</gene>
<reference evidence="2 3" key="1">
    <citation type="submission" date="2024-03" db="EMBL/GenBank/DDBJ databases">
        <title>The Acrasis kona genome and developmental transcriptomes reveal deep origins of eukaryotic multicellular pathways.</title>
        <authorList>
            <person name="Sheikh S."/>
            <person name="Fu C.-J."/>
            <person name="Brown M.W."/>
            <person name="Baldauf S.L."/>
        </authorList>
    </citation>
    <scope>NUCLEOTIDE SEQUENCE [LARGE SCALE GENOMIC DNA]</scope>
    <source>
        <strain evidence="2 3">ATCC MYA-3509</strain>
    </source>
</reference>
<organism evidence="2 3">
    <name type="scientific">Acrasis kona</name>
    <dbReference type="NCBI Taxonomy" id="1008807"/>
    <lineage>
        <taxon>Eukaryota</taxon>
        <taxon>Discoba</taxon>
        <taxon>Heterolobosea</taxon>
        <taxon>Tetramitia</taxon>
        <taxon>Eutetramitia</taxon>
        <taxon>Acrasidae</taxon>
        <taxon>Acrasis</taxon>
    </lineage>
</organism>
<keyword evidence="1" id="KW-1133">Transmembrane helix</keyword>
<name>A0AAW2YHS2_9EUKA</name>